<dbReference type="SUPFAM" id="SSF52540">
    <property type="entry name" value="P-loop containing nucleoside triphosphate hydrolases"/>
    <property type="match status" value="1"/>
</dbReference>
<evidence type="ECO:0000313" key="3">
    <source>
        <dbReference type="Proteomes" id="UP000613768"/>
    </source>
</evidence>
<organism evidence="2 3">
    <name type="scientific">Pseudomarimonas arenosa</name>
    <dbReference type="NCBI Taxonomy" id="2774145"/>
    <lineage>
        <taxon>Bacteria</taxon>
        <taxon>Pseudomonadati</taxon>
        <taxon>Pseudomonadota</taxon>
        <taxon>Gammaproteobacteria</taxon>
        <taxon>Lysobacterales</taxon>
        <taxon>Lysobacteraceae</taxon>
        <taxon>Pseudomarimonas</taxon>
    </lineage>
</organism>
<dbReference type="RefSeq" id="WP_192029747.1">
    <property type="nucleotide sequence ID" value="NZ_JACYTR010000020.1"/>
</dbReference>
<gene>
    <name evidence="2" type="primary">imuA</name>
    <name evidence="2" type="ORF">IFO71_11325</name>
</gene>
<comment type="caution">
    <text evidence="2">The sequence shown here is derived from an EMBL/GenBank/DDBJ whole genome shotgun (WGS) entry which is preliminary data.</text>
</comment>
<dbReference type="Proteomes" id="UP000613768">
    <property type="component" value="Unassembled WGS sequence"/>
</dbReference>
<evidence type="ECO:0000313" key="2">
    <source>
        <dbReference type="EMBL" id="MBD8526327.1"/>
    </source>
</evidence>
<evidence type="ECO:0000256" key="1">
    <source>
        <dbReference type="SAM" id="MobiDB-lite"/>
    </source>
</evidence>
<protein>
    <submittedName>
        <fullName evidence="2">Translesion DNA synthesis-associated protein ImuA</fullName>
    </submittedName>
</protein>
<name>A0AAW3ZNX2_9GAMM</name>
<accession>A0AAW3ZNX2</accession>
<dbReference type="Gene3D" id="3.40.50.300">
    <property type="entry name" value="P-loop containing nucleotide triphosphate hydrolases"/>
    <property type="match status" value="1"/>
</dbReference>
<dbReference type="NCBIfam" id="NF033429">
    <property type="entry name" value="ImuA_translesion"/>
    <property type="match status" value="1"/>
</dbReference>
<dbReference type="AlphaFoldDB" id="A0AAW3ZNX2"/>
<sequence length="264" mass="28541">MDSVTVDELLLRDNRLFRGGQSLAEQRDALTTGLTELDEALPWGGFPRGALTEILHAQDGIGELSWMLPALRVAMAEEPIALINPPYLPYAPALYQAGLPLSRLIWLAPPGDRVLWTAEQCLRAGCLAGVLLWHGGGDERPLRRLQVAAESGRSLAWLFRPAKHASNPSPAALRIEIERDRLQVLKCRGAVAPVKPIALPVSAAIKALSMPAPQRDVLPTLEEQPRPGSVSLVSCHSGAQHKGRSVEHPHSSNILPFPIPSVPA</sequence>
<dbReference type="InterPro" id="IPR027417">
    <property type="entry name" value="P-loop_NTPase"/>
</dbReference>
<dbReference type="EMBL" id="JACYTR010000020">
    <property type="protein sequence ID" value="MBD8526327.1"/>
    <property type="molecule type" value="Genomic_DNA"/>
</dbReference>
<reference evidence="2 3" key="1">
    <citation type="submission" date="2020-09" db="EMBL/GenBank/DDBJ databases">
        <title>Pseudoxanthomonas sp. CAU 1598 isolated from sand of Yaerae Beach.</title>
        <authorList>
            <person name="Kim W."/>
        </authorList>
    </citation>
    <scope>NUCLEOTIDE SEQUENCE [LARGE SCALE GENOMIC DNA]</scope>
    <source>
        <strain evidence="2 3">CAU 1598</strain>
    </source>
</reference>
<keyword evidence="3" id="KW-1185">Reference proteome</keyword>
<dbReference type="InterPro" id="IPR047610">
    <property type="entry name" value="ImuA_translesion"/>
</dbReference>
<feature type="region of interest" description="Disordered" evidence="1">
    <location>
        <begin position="219"/>
        <end position="264"/>
    </location>
</feature>
<proteinExistence type="predicted"/>